<evidence type="ECO:0000256" key="4">
    <source>
        <dbReference type="ARBA" id="ARBA00022989"/>
    </source>
</evidence>
<keyword evidence="2" id="KW-1003">Cell membrane</keyword>
<feature type="domain" description="Polysaccharide chain length determinant N-terminal" evidence="7">
    <location>
        <begin position="21"/>
        <end position="115"/>
    </location>
</feature>
<dbReference type="Proteomes" id="UP000597338">
    <property type="component" value="Unassembled WGS sequence"/>
</dbReference>
<reference evidence="9" key="1">
    <citation type="journal article" date="2019" name="Int. J. Syst. Evol. Microbiol.">
        <title>The Global Catalogue of Microorganisms (GCM) 10K type strain sequencing project: providing services to taxonomists for standard genome sequencing and annotation.</title>
        <authorList>
            <consortium name="The Broad Institute Genomics Platform"/>
            <consortium name="The Broad Institute Genome Sequencing Center for Infectious Disease"/>
            <person name="Wu L."/>
            <person name="Ma J."/>
        </authorList>
    </citation>
    <scope>NUCLEOTIDE SEQUENCE [LARGE SCALE GENOMIC DNA]</scope>
    <source>
        <strain evidence="9">CGMCC 1.15342</strain>
    </source>
</reference>
<keyword evidence="4 6" id="KW-1133">Transmembrane helix</keyword>
<dbReference type="RefSeq" id="WP_188752640.1">
    <property type="nucleotide sequence ID" value="NZ_BMIK01000013.1"/>
</dbReference>
<comment type="caution">
    <text evidence="8">The sequence shown here is derived from an EMBL/GenBank/DDBJ whole genome shotgun (WGS) entry which is preliminary data.</text>
</comment>
<feature type="transmembrane region" description="Helical" evidence="6">
    <location>
        <begin position="35"/>
        <end position="54"/>
    </location>
</feature>
<sequence>MATEPMRISEEEELTPKEVIISLQNWIRYLWSKRLLLLISGILGGALGILYAFLKTPQYTATTTFVLEGGESKGGLAQYAGMAAMVGIDLGSNASGLFQGDNILELYKSRTMLSQALLSKTHPDSNELLIERYVTYNDFKNVWQDDPVLAELDFRRKPEELDSQSLRVRDSVLTEFIEAIKKDVLTIEKPDKKLSIIKVEVTSPDEVFSKAFNENLVRRVNDFYIQTKTKRSTDNIATLQHKVDSVQAVMTDAIYSAAKVSDATPNLNPTRQVQRLGPAQKAQFSAEANKAILSQLLQNLELAKMNLVQEQPLIQVVDSPVYPLFVEKLGKVRGLIFGGFLFGFLTLLFLVLQRVYRDIMFGKQPT</sequence>
<keyword evidence="3 6" id="KW-0812">Transmembrane</keyword>
<proteinExistence type="predicted"/>
<evidence type="ECO:0000256" key="1">
    <source>
        <dbReference type="ARBA" id="ARBA00004651"/>
    </source>
</evidence>
<dbReference type="EMBL" id="BMIK01000013">
    <property type="protein sequence ID" value="GGC38974.1"/>
    <property type="molecule type" value="Genomic_DNA"/>
</dbReference>
<evidence type="ECO:0000256" key="5">
    <source>
        <dbReference type="ARBA" id="ARBA00023136"/>
    </source>
</evidence>
<dbReference type="InterPro" id="IPR050445">
    <property type="entry name" value="Bact_polysacc_biosynth/exp"/>
</dbReference>
<evidence type="ECO:0000259" key="7">
    <source>
        <dbReference type="Pfam" id="PF02706"/>
    </source>
</evidence>
<evidence type="ECO:0000256" key="2">
    <source>
        <dbReference type="ARBA" id="ARBA00022475"/>
    </source>
</evidence>
<gene>
    <name evidence="8" type="ORF">GCM10011386_33850</name>
</gene>
<name>A0ABQ1MFR4_9SPHI</name>
<dbReference type="PANTHER" id="PTHR32309:SF13">
    <property type="entry name" value="FERRIC ENTEROBACTIN TRANSPORT PROTEIN FEPE"/>
    <property type="match status" value="1"/>
</dbReference>
<evidence type="ECO:0000313" key="9">
    <source>
        <dbReference type="Proteomes" id="UP000597338"/>
    </source>
</evidence>
<comment type="subcellular location">
    <subcellularLocation>
        <location evidence="1">Cell membrane</location>
        <topology evidence="1">Multi-pass membrane protein</topology>
    </subcellularLocation>
</comment>
<organism evidence="8 9">
    <name type="scientific">Parapedobacter defluvii</name>
    <dbReference type="NCBI Taxonomy" id="2045106"/>
    <lineage>
        <taxon>Bacteria</taxon>
        <taxon>Pseudomonadati</taxon>
        <taxon>Bacteroidota</taxon>
        <taxon>Sphingobacteriia</taxon>
        <taxon>Sphingobacteriales</taxon>
        <taxon>Sphingobacteriaceae</taxon>
        <taxon>Parapedobacter</taxon>
    </lineage>
</organism>
<keyword evidence="9" id="KW-1185">Reference proteome</keyword>
<feature type="transmembrane region" description="Helical" evidence="6">
    <location>
        <begin position="334"/>
        <end position="352"/>
    </location>
</feature>
<dbReference type="Pfam" id="PF02706">
    <property type="entry name" value="Wzz"/>
    <property type="match status" value="1"/>
</dbReference>
<keyword evidence="5 6" id="KW-0472">Membrane</keyword>
<dbReference type="InterPro" id="IPR003856">
    <property type="entry name" value="LPS_length_determ_N"/>
</dbReference>
<accession>A0ABQ1MFR4</accession>
<evidence type="ECO:0000256" key="6">
    <source>
        <dbReference type="SAM" id="Phobius"/>
    </source>
</evidence>
<evidence type="ECO:0000256" key="3">
    <source>
        <dbReference type="ARBA" id="ARBA00022692"/>
    </source>
</evidence>
<evidence type="ECO:0000313" key="8">
    <source>
        <dbReference type="EMBL" id="GGC38974.1"/>
    </source>
</evidence>
<dbReference type="PANTHER" id="PTHR32309">
    <property type="entry name" value="TYROSINE-PROTEIN KINASE"/>
    <property type="match status" value="1"/>
</dbReference>
<protein>
    <recommendedName>
        <fullName evidence="7">Polysaccharide chain length determinant N-terminal domain-containing protein</fullName>
    </recommendedName>
</protein>